<evidence type="ECO:0008006" key="3">
    <source>
        <dbReference type="Google" id="ProtNLM"/>
    </source>
</evidence>
<evidence type="ECO:0000313" key="2">
    <source>
        <dbReference type="Proteomes" id="UP001602089"/>
    </source>
</evidence>
<reference evidence="1 2" key="1">
    <citation type="submission" date="2024-10" db="EMBL/GenBank/DDBJ databases">
        <title>The Natural Products Discovery Center: Release of the First 8490 Sequenced Strains for Exploring Actinobacteria Biosynthetic Diversity.</title>
        <authorList>
            <person name="Kalkreuter E."/>
            <person name="Kautsar S.A."/>
            <person name="Yang D."/>
            <person name="Bader C.D."/>
            <person name="Teijaro C.N."/>
            <person name="Fluegel L."/>
            <person name="Davis C.M."/>
            <person name="Simpson J.R."/>
            <person name="Lauterbach L."/>
            <person name="Steele A.D."/>
            <person name="Gui C."/>
            <person name="Meng S."/>
            <person name="Li G."/>
            <person name="Viehrig K."/>
            <person name="Ye F."/>
            <person name="Su P."/>
            <person name="Kiefer A.F."/>
            <person name="Nichols A."/>
            <person name="Cepeda A.J."/>
            <person name="Yan W."/>
            <person name="Fan B."/>
            <person name="Jiang Y."/>
            <person name="Adhikari A."/>
            <person name="Zheng C.-J."/>
            <person name="Schuster L."/>
            <person name="Cowan T.M."/>
            <person name="Smanski M.J."/>
            <person name="Chevrette M.G."/>
            <person name="De Carvalho L.P.S."/>
            <person name="Shen B."/>
        </authorList>
    </citation>
    <scope>NUCLEOTIDE SEQUENCE [LARGE SCALE GENOMIC DNA]</scope>
    <source>
        <strain evidence="1 2">NPDC001867</strain>
    </source>
</reference>
<organism evidence="1 2">
    <name type="scientific">Nocardia elegans</name>
    <dbReference type="NCBI Taxonomy" id="300029"/>
    <lineage>
        <taxon>Bacteria</taxon>
        <taxon>Bacillati</taxon>
        <taxon>Actinomycetota</taxon>
        <taxon>Actinomycetes</taxon>
        <taxon>Mycobacteriales</taxon>
        <taxon>Nocardiaceae</taxon>
        <taxon>Nocardia</taxon>
    </lineage>
</organism>
<sequence>MSAIWFVSDLHVGHRLLAGLRGFGDDIDAHDAALAANWDRVVRPDDQVKVLGDVTGRRGDERRGLDWIAQRPGIKDLISGNHDGCHPLHSKAHKVQADYLEVFRSVQQSGMMRIAGQRVLLSHFPYAGPDGDHTTVIRYPEWRFPDTGAWLIHGHTHSSIQQRGRQLHVGVDAHQLGPVSLHWIEDRINEENS</sequence>
<dbReference type="Proteomes" id="UP001602089">
    <property type="component" value="Unassembled WGS sequence"/>
</dbReference>
<dbReference type="Gene3D" id="3.60.21.10">
    <property type="match status" value="1"/>
</dbReference>
<dbReference type="SUPFAM" id="SSF56300">
    <property type="entry name" value="Metallo-dependent phosphatases"/>
    <property type="match status" value="1"/>
</dbReference>
<keyword evidence="2" id="KW-1185">Reference proteome</keyword>
<gene>
    <name evidence="1" type="ORF">ACFYY5_29045</name>
</gene>
<comment type="caution">
    <text evidence="1">The sequence shown here is derived from an EMBL/GenBank/DDBJ whole genome shotgun (WGS) entry which is preliminary data.</text>
</comment>
<evidence type="ECO:0000313" key="1">
    <source>
        <dbReference type="EMBL" id="MFF4026903.1"/>
    </source>
</evidence>
<dbReference type="EMBL" id="JBIATK010000012">
    <property type="protein sequence ID" value="MFF4026903.1"/>
    <property type="molecule type" value="Genomic_DNA"/>
</dbReference>
<name>A0ABW6TQF2_9NOCA</name>
<proteinExistence type="predicted"/>
<dbReference type="RefSeq" id="WP_387131883.1">
    <property type="nucleotide sequence ID" value="NZ_JBIATK010000012.1"/>
</dbReference>
<protein>
    <recommendedName>
        <fullName evidence="3">Calcineurin-like phosphoesterase domain-containing protein</fullName>
    </recommendedName>
</protein>
<accession>A0ABW6TQF2</accession>
<dbReference type="InterPro" id="IPR029052">
    <property type="entry name" value="Metallo-depent_PP-like"/>
</dbReference>